<dbReference type="InterPro" id="IPR006076">
    <property type="entry name" value="FAD-dep_OxRdtase"/>
</dbReference>
<organism evidence="3 4">
    <name type="scientific">Williamsia deligens</name>
    <dbReference type="NCBI Taxonomy" id="321325"/>
    <lineage>
        <taxon>Bacteria</taxon>
        <taxon>Bacillati</taxon>
        <taxon>Actinomycetota</taxon>
        <taxon>Actinomycetes</taxon>
        <taxon>Mycobacteriales</taxon>
        <taxon>Nocardiaceae</taxon>
        <taxon>Williamsia</taxon>
    </lineage>
</organism>
<sequence>MSPSRPTLAVVGAGVVGAAVAWRAARAGWDVTVVDDGRAASGSSVAAGMLGVVGEARIGEDDALELTAAAAACWPGFVDDLGAADVLVAHDTLLVGGDRSDLTELAAVTDWCSGRAHPVETVGAGDIRTRAPGLAGVRRGHLVRGEGAVDNRGLLAALRTAGGAEGVRRCVHRVDDLADLHADQVVVAAGAWVPSVVADVPVRIEKGEVLRLHRPPTAPAPPSVVVRARWHGRPVYVVPRPDGVVVGATQYEVSDHADTAPRVGGVADLLRDVGDLMPGLAEYRLAESGAGFRPLTPDGLPLIGRIDARTVVAAGHGRGGILLAPLTADIVLDTLADRPTHRWSDTLHPRRFA</sequence>
<dbReference type="Proteomes" id="UP001597068">
    <property type="component" value="Unassembled WGS sequence"/>
</dbReference>
<dbReference type="SUPFAM" id="SSF51905">
    <property type="entry name" value="FAD/NAD(P)-binding domain"/>
    <property type="match status" value="1"/>
</dbReference>
<dbReference type="Gene3D" id="3.50.50.60">
    <property type="entry name" value="FAD/NAD(P)-binding domain"/>
    <property type="match status" value="1"/>
</dbReference>
<dbReference type="InterPro" id="IPR036188">
    <property type="entry name" value="FAD/NAD-bd_sf"/>
</dbReference>
<evidence type="ECO:0000313" key="4">
    <source>
        <dbReference type="Proteomes" id="UP001597068"/>
    </source>
</evidence>
<dbReference type="SUPFAM" id="SSF54373">
    <property type="entry name" value="FAD-linked reductases, C-terminal domain"/>
    <property type="match status" value="1"/>
</dbReference>
<feature type="domain" description="FAD dependent oxidoreductase" evidence="2">
    <location>
        <begin position="8"/>
        <end position="332"/>
    </location>
</feature>
<proteinExistence type="predicted"/>
<dbReference type="Gene3D" id="3.30.9.10">
    <property type="entry name" value="D-Amino Acid Oxidase, subunit A, domain 2"/>
    <property type="match status" value="1"/>
</dbReference>
<dbReference type="PANTHER" id="PTHR13847:SF289">
    <property type="entry name" value="GLYCINE OXIDASE"/>
    <property type="match status" value="1"/>
</dbReference>
<protein>
    <submittedName>
        <fullName evidence="3">FAD-dependent oxidoreductase</fullName>
    </submittedName>
</protein>
<evidence type="ECO:0000259" key="2">
    <source>
        <dbReference type="Pfam" id="PF01266"/>
    </source>
</evidence>
<dbReference type="Pfam" id="PF01266">
    <property type="entry name" value="DAO"/>
    <property type="match status" value="1"/>
</dbReference>
<keyword evidence="1" id="KW-0560">Oxidoreductase</keyword>
<evidence type="ECO:0000313" key="3">
    <source>
        <dbReference type="EMBL" id="MFD0926030.1"/>
    </source>
</evidence>
<evidence type="ECO:0000256" key="1">
    <source>
        <dbReference type="ARBA" id="ARBA00023002"/>
    </source>
</evidence>
<reference evidence="4" key="1">
    <citation type="journal article" date="2019" name="Int. J. Syst. Evol. Microbiol.">
        <title>The Global Catalogue of Microorganisms (GCM) 10K type strain sequencing project: providing services to taxonomists for standard genome sequencing and annotation.</title>
        <authorList>
            <consortium name="The Broad Institute Genomics Platform"/>
            <consortium name="The Broad Institute Genome Sequencing Center for Infectious Disease"/>
            <person name="Wu L."/>
            <person name="Ma J."/>
        </authorList>
    </citation>
    <scope>NUCLEOTIDE SEQUENCE [LARGE SCALE GENOMIC DNA]</scope>
    <source>
        <strain evidence="4">CCUG 50873</strain>
    </source>
</reference>
<dbReference type="PANTHER" id="PTHR13847">
    <property type="entry name" value="SARCOSINE DEHYDROGENASE-RELATED"/>
    <property type="match status" value="1"/>
</dbReference>
<dbReference type="EMBL" id="JBHTIL010000001">
    <property type="protein sequence ID" value="MFD0926030.1"/>
    <property type="molecule type" value="Genomic_DNA"/>
</dbReference>
<name>A0ABW3GAV0_9NOCA</name>
<gene>
    <name evidence="3" type="ORF">ACFQ04_09800</name>
</gene>
<keyword evidence="4" id="KW-1185">Reference proteome</keyword>
<dbReference type="RefSeq" id="WP_253646064.1">
    <property type="nucleotide sequence ID" value="NZ_BAAAMO010000002.1"/>
</dbReference>
<accession>A0ABW3GAV0</accession>
<comment type="caution">
    <text evidence="3">The sequence shown here is derived from an EMBL/GenBank/DDBJ whole genome shotgun (WGS) entry which is preliminary data.</text>
</comment>